<dbReference type="SMART" id="SM00575">
    <property type="entry name" value="ZnF_PMZ"/>
    <property type="match status" value="1"/>
</dbReference>
<feature type="region of interest" description="Disordered" evidence="4">
    <location>
        <begin position="255"/>
        <end position="310"/>
    </location>
</feature>
<evidence type="ECO:0000313" key="7">
    <source>
        <dbReference type="Proteomes" id="UP001151760"/>
    </source>
</evidence>
<evidence type="ECO:0000256" key="2">
    <source>
        <dbReference type="ARBA" id="ARBA00022771"/>
    </source>
</evidence>
<sequence>MREIRALDEGAYAFLMERDLATWCKADFQTATRCTSFENGILESFNAQILPTRVEVRKRDEAYGVNLITREYGCRLWNLSGVPCIHAVAAFMHFKLNPDIGMWRSTINTPPLPPIVKTLPGRPRKNRIKHPSELDDHHHVGDATMGRGSTHMGRGTISKRGRSAIMGRGSASKRGGSATMGRGFAKGSQSKRGRSTKMGRGSQSMRGGSTAMGRGSHNKRVGLQGKGVMIAAIQSLNQSNGNSKHPISQHAPTLLETTTEESHTPRAPRPRPIPRPQIKPRGKSERISKKRKFNYPEDDTGKTPNKPFSL</sequence>
<dbReference type="InterPro" id="IPR007527">
    <property type="entry name" value="Znf_SWIM"/>
</dbReference>
<accession>A0ABQ5G276</accession>
<reference evidence="6" key="1">
    <citation type="journal article" date="2022" name="Int. J. Mol. Sci.">
        <title>Draft Genome of Tanacetum Coccineum: Genomic Comparison of Closely Related Tanacetum-Family Plants.</title>
        <authorList>
            <person name="Yamashiro T."/>
            <person name="Shiraishi A."/>
            <person name="Nakayama K."/>
            <person name="Satake H."/>
        </authorList>
    </citation>
    <scope>NUCLEOTIDE SEQUENCE</scope>
</reference>
<evidence type="ECO:0000256" key="3">
    <source>
        <dbReference type="ARBA" id="ARBA00022833"/>
    </source>
</evidence>
<dbReference type="EMBL" id="BQNB010017943">
    <property type="protein sequence ID" value="GJT68947.1"/>
    <property type="molecule type" value="Genomic_DNA"/>
</dbReference>
<protein>
    <recommendedName>
        <fullName evidence="5">Zinc finger PMZ-type domain-containing protein</fullName>
    </recommendedName>
</protein>
<dbReference type="PANTHER" id="PTHR31973:SF189">
    <property type="entry name" value="TRANSPOSASE, MUDR, PLANT, MULE TRANSPOSASE DOMAIN PROTEIN-RELATED"/>
    <property type="match status" value="1"/>
</dbReference>
<evidence type="ECO:0000259" key="5">
    <source>
        <dbReference type="SMART" id="SM00575"/>
    </source>
</evidence>
<keyword evidence="2" id="KW-0863">Zinc-finger</keyword>
<name>A0ABQ5G276_9ASTR</name>
<organism evidence="6 7">
    <name type="scientific">Tanacetum coccineum</name>
    <dbReference type="NCBI Taxonomy" id="301880"/>
    <lineage>
        <taxon>Eukaryota</taxon>
        <taxon>Viridiplantae</taxon>
        <taxon>Streptophyta</taxon>
        <taxon>Embryophyta</taxon>
        <taxon>Tracheophyta</taxon>
        <taxon>Spermatophyta</taxon>
        <taxon>Magnoliopsida</taxon>
        <taxon>eudicotyledons</taxon>
        <taxon>Gunneridae</taxon>
        <taxon>Pentapetalae</taxon>
        <taxon>asterids</taxon>
        <taxon>campanulids</taxon>
        <taxon>Asterales</taxon>
        <taxon>Asteraceae</taxon>
        <taxon>Asteroideae</taxon>
        <taxon>Anthemideae</taxon>
        <taxon>Anthemidinae</taxon>
        <taxon>Tanacetum</taxon>
    </lineage>
</organism>
<proteinExistence type="predicted"/>
<gene>
    <name evidence="6" type="ORF">Tco_1028233</name>
</gene>
<feature type="domain" description="Zinc finger PMZ-type" evidence="5">
    <location>
        <begin position="70"/>
        <end position="97"/>
    </location>
</feature>
<keyword evidence="3" id="KW-0862">Zinc</keyword>
<feature type="compositionally biased region" description="Basic and acidic residues" evidence="4">
    <location>
        <begin position="130"/>
        <end position="141"/>
    </location>
</feature>
<comment type="caution">
    <text evidence="6">The sequence shown here is derived from an EMBL/GenBank/DDBJ whole genome shotgun (WGS) entry which is preliminary data.</text>
</comment>
<evidence type="ECO:0000313" key="6">
    <source>
        <dbReference type="EMBL" id="GJT68947.1"/>
    </source>
</evidence>
<keyword evidence="1" id="KW-0479">Metal-binding</keyword>
<feature type="compositionally biased region" description="Low complexity" evidence="4">
    <location>
        <begin position="167"/>
        <end position="177"/>
    </location>
</feature>
<feature type="region of interest" description="Disordered" evidence="4">
    <location>
        <begin position="114"/>
        <end position="220"/>
    </location>
</feature>
<evidence type="ECO:0000256" key="4">
    <source>
        <dbReference type="SAM" id="MobiDB-lite"/>
    </source>
</evidence>
<dbReference type="InterPro" id="IPR006564">
    <property type="entry name" value="Znf_PMZ"/>
</dbReference>
<dbReference type="PANTHER" id="PTHR31973">
    <property type="entry name" value="POLYPROTEIN, PUTATIVE-RELATED"/>
    <property type="match status" value="1"/>
</dbReference>
<feature type="compositionally biased region" description="Low complexity" evidence="4">
    <location>
        <begin position="198"/>
        <end position="209"/>
    </location>
</feature>
<evidence type="ECO:0000256" key="1">
    <source>
        <dbReference type="ARBA" id="ARBA00022723"/>
    </source>
</evidence>
<reference evidence="6" key="2">
    <citation type="submission" date="2022-01" db="EMBL/GenBank/DDBJ databases">
        <authorList>
            <person name="Yamashiro T."/>
            <person name="Shiraishi A."/>
            <person name="Satake H."/>
            <person name="Nakayama K."/>
        </authorList>
    </citation>
    <scope>NUCLEOTIDE SEQUENCE</scope>
</reference>
<dbReference type="Proteomes" id="UP001151760">
    <property type="component" value="Unassembled WGS sequence"/>
</dbReference>
<keyword evidence="7" id="KW-1185">Reference proteome</keyword>
<dbReference type="Pfam" id="PF04434">
    <property type="entry name" value="SWIM"/>
    <property type="match status" value="1"/>
</dbReference>